<evidence type="ECO:0000313" key="2">
    <source>
        <dbReference type="EMBL" id="SHG08715.1"/>
    </source>
</evidence>
<comment type="caution">
    <text evidence="2">The sequence shown here is derived from an EMBL/GenBank/DDBJ whole genome shotgun (WGS) entry which is preliminary data.</text>
</comment>
<organism evidence="2 3">
    <name type="scientific">Bittarella massiliensis</name>
    <name type="common">ex Durand et al. 2017</name>
    <dbReference type="NCBI Taxonomy" id="1720313"/>
    <lineage>
        <taxon>Bacteria</taxon>
        <taxon>Bacillati</taxon>
        <taxon>Bacillota</taxon>
        <taxon>Clostridia</taxon>
        <taxon>Eubacteriales</taxon>
        <taxon>Oscillospiraceae</taxon>
        <taxon>Bittarella (ex Durand et al. 2017)</taxon>
    </lineage>
</organism>
<dbReference type="Proteomes" id="UP000474718">
    <property type="component" value="Unassembled WGS sequence"/>
</dbReference>
<protein>
    <submittedName>
        <fullName evidence="2">Uncharacterized protein</fullName>
    </submittedName>
</protein>
<reference evidence="1 4" key="3">
    <citation type="journal article" date="2019" name="Nat. Med.">
        <title>A library of human gut bacterial isolates paired with longitudinal multiomics data enables mechanistic microbiome research.</title>
        <authorList>
            <person name="Poyet M."/>
            <person name="Groussin M."/>
            <person name="Gibbons S.M."/>
            <person name="Avila-Pacheco J."/>
            <person name="Jiang X."/>
            <person name="Kearney S.M."/>
            <person name="Perrotta A.R."/>
            <person name="Berdy B."/>
            <person name="Zhao S."/>
            <person name="Lieberman T.D."/>
            <person name="Swanson P.K."/>
            <person name="Smith M."/>
            <person name="Roesemann S."/>
            <person name="Alexander J.E."/>
            <person name="Rich S.A."/>
            <person name="Livny J."/>
            <person name="Vlamakis H."/>
            <person name="Clish C."/>
            <person name="Bullock K."/>
            <person name="Deik A."/>
            <person name="Scott J."/>
            <person name="Pierce K.A."/>
            <person name="Xavier R.J."/>
            <person name="Alm E.J."/>
        </authorList>
    </citation>
    <scope>NUCLEOTIDE SEQUENCE [LARGE SCALE GENOMIC DNA]</scope>
    <source>
        <strain evidence="1 4">BIOML-A2</strain>
    </source>
</reference>
<keyword evidence="4" id="KW-1185">Reference proteome</keyword>
<sequence length="96" mass="11110">MEERVLEVPNLDYFESGNDYVGSHRGFNYRIWPQEGQLLAEVWYGYFCRAKSAVEGEQSFLLDEEGRTALEGWLKEADAAFAEKKEAGELEEKLRI</sequence>
<dbReference type="RefSeq" id="WP_021660950.1">
    <property type="nucleotide sequence ID" value="NZ_FQVY01000002.1"/>
</dbReference>
<evidence type="ECO:0000313" key="3">
    <source>
        <dbReference type="Proteomes" id="UP000184089"/>
    </source>
</evidence>
<gene>
    <name evidence="1" type="ORF">GT747_03655</name>
    <name evidence="2" type="ORF">SAMN05444424_1417</name>
</gene>
<evidence type="ECO:0000313" key="4">
    <source>
        <dbReference type="Proteomes" id="UP000474718"/>
    </source>
</evidence>
<name>A0AAQ1RVU9_9FIRM</name>
<reference evidence="3" key="1">
    <citation type="submission" date="2016-11" db="EMBL/GenBank/DDBJ databases">
        <authorList>
            <person name="Jaros S."/>
            <person name="Januszkiewicz K."/>
            <person name="Wedrychowicz H."/>
        </authorList>
    </citation>
    <scope>NUCLEOTIDE SEQUENCE [LARGE SCALE GENOMIC DNA]</scope>
    <source>
        <strain evidence="3">DSM 4029</strain>
    </source>
</reference>
<dbReference type="EMBL" id="WWVX01000002">
    <property type="protein sequence ID" value="MZL68871.1"/>
    <property type="molecule type" value="Genomic_DNA"/>
</dbReference>
<evidence type="ECO:0000313" key="1">
    <source>
        <dbReference type="EMBL" id="MZL68871.1"/>
    </source>
</evidence>
<accession>A0AAQ1RVU9</accession>
<dbReference type="Proteomes" id="UP000184089">
    <property type="component" value="Unassembled WGS sequence"/>
</dbReference>
<reference evidence="2" key="2">
    <citation type="submission" date="2016-11" db="EMBL/GenBank/DDBJ databases">
        <authorList>
            <person name="Varghese N."/>
            <person name="Submissions S."/>
        </authorList>
    </citation>
    <scope>NUCLEOTIDE SEQUENCE</scope>
    <source>
        <strain evidence="2">DSM 4029</strain>
    </source>
</reference>
<dbReference type="EMBL" id="FQVY01000002">
    <property type="protein sequence ID" value="SHG08715.1"/>
    <property type="molecule type" value="Genomic_DNA"/>
</dbReference>
<proteinExistence type="predicted"/>
<dbReference type="AlphaFoldDB" id="A0AAQ1RVU9"/>